<dbReference type="EMBL" id="NBNE01000005">
    <property type="protein sequence ID" value="OWZ24684.1"/>
    <property type="molecule type" value="Genomic_DNA"/>
</dbReference>
<comment type="caution">
    <text evidence="4">The sequence shown here is derived from an EMBL/GenBank/DDBJ whole genome shotgun (WGS) entry which is preliminary data.</text>
</comment>
<evidence type="ECO:0000313" key="4">
    <source>
        <dbReference type="EMBL" id="OWZ24684.1"/>
    </source>
</evidence>
<accession>A0A225X3L6</accession>
<dbReference type="AlphaFoldDB" id="A0A225X3L6"/>
<evidence type="ECO:0000256" key="1">
    <source>
        <dbReference type="RuleBase" id="RU000383"/>
    </source>
</evidence>
<feature type="compositionally biased region" description="Basic and acidic residues" evidence="2">
    <location>
        <begin position="48"/>
        <end position="59"/>
    </location>
</feature>
<name>A0A225X3L6_9STRA</name>
<evidence type="ECO:0000256" key="2">
    <source>
        <dbReference type="SAM" id="MobiDB-lite"/>
    </source>
</evidence>
<dbReference type="Pfam" id="PF00134">
    <property type="entry name" value="Cyclin_N"/>
    <property type="match status" value="1"/>
</dbReference>
<dbReference type="InterPro" id="IPR006671">
    <property type="entry name" value="Cyclin_N"/>
</dbReference>
<feature type="compositionally biased region" description="Basic and acidic residues" evidence="2">
    <location>
        <begin position="66"/>
        <end position="76"/>
    </location>
</feature>
<comment type="similarity">
    <text evidence="1">Belongs to the cyclin family.</text>
</comment>
<gene>
    <name evidence="4" type="ORF">PHMEG_000207</name>
</gene>
<dbReference type="SUPFAM" id="SSF47954">
    <property type="entry name" value="Cyclin-like"/>
    <property type="match status" value="1"/>
</dbReference>
<dbReference type="PANTHER" id="PTHR10177">
    <property type="entry name" value="CYCLINS"/>
    <property type="match status" value="1"/>
</dbReference>
<dbReference type="STRING" id="4795.A0A225X3L6"/>
<evidence type="ECO:0000259" key="3">
    <source>
        <dbReference type="SMART" id="SM00385"/>
    </source>
</evidence>
<dbReference type="InterPro" id="IPR036915">
    <property type="entry name" value="Cyclin-like_sf"/>
</dbReference>
<evidence type="ECO:0000313" key="5">
    <source>
        <dbReference type="Proteomes" id="UP000198211"/>
    </source>
</evidence>
<feature type="compositionally biased region" description="Basic residues" evidence="2">
    <location>
        <begin position="21"/>
        <end position="39"/>
    </location>
</feature>
<keyword evidence="1" id="KW-0195">Cyclin</keyword>
<dbReference type="SMART" id="SM00385">
    <property type="entry name" value="CYCLIN"/>
    <property type="match status" value="1"/>
</dbReference>
<dbReference type="OrthoDB" id="5590282at2759"/>
<dbReference type="Proteomes" id="UP000198211">
    <property type="component" value="Unassembled WGS sequence"/>
</dbReference>
<organism evidence="4 5">
    <name type="scientific">Phytophthora megakarya</name>
    <dbReference type="NCBI Taxonomy" id="4795"/>
    <lineage>
        <taxon>Eukaryota</taxon>
        <taxon>Sar</taxon>
        <taxon>Stramenopiles</taxon>
        <taxon>Oomycota</taxon>
        <taxon>Peronosporomycetes</taxon>
        <taxon>Peronosporales</taxon>
        <taxon>Peronosporaceae</taxon>
        <taxon>Phytophthora</taxon>
    </lineage>
</organism>
<feature type="domain" description="Cyclin-like" evidence="3">
    <location>
        <begin position="92"/>
        <end position="182"/>
    </location>
</feature>
<dbReference type="InterPro" id="IPR039361">
    <property type="entry name" value="Cyclin"/>
</dbReference>
<proteinExistence type="inferred from homology"/>
<dbReference type="Gene3D" id="1.10.472.10">
    <property type="entry name" value="Cyclin-like"/>
    <property type="match status" value="1"/>
</dbReference>
<feature type="region of interest" description="Disordered" evidence="2">
    <location>
        <begin position="13"/>
        <end position="76"/>
    </location>
</feature>
<keyword evidence="5" id="KW-1185">Reference proteome</keyword>
<protein>
    <submittedName>
        <fullName evidence="4">Cyclin A</fullName>
    </submittedName>
</protein>
<dbReference type="InterPro" id="IPR013763">
    <property type="entry name" value="Cyclin-like_dom"/>
</dbReference>
<sequence>MGIAVHLRPRSFTSLTSSRNGSRRSLLRLYRKRPRHGHRSPPPPQKLHITDEQSKRVKTESPTSVDRMESVDNKELDREELATPAHRDEMVAAILTITSALGLSRETLHLCVGLLDRYLAVQAVEVVRFEALSISCLWIAVKFVETATTIFNKSIKEILQRRRHSSNWTWKEILELELRILQLLNFRIIAPTILDVLQKRMYAFEGDNQEQGMHDLQFEHQQLALYFADLLLLKARANQFSKELLVDAIWFVMEGNQIADVKPPVLEPVVLLYLAHRDNINPSHSVFKPWFALRCRYGAFLPSPWKVPYDPSCTCRVCEHAQDELAS</sequence>
<reference evidence="5" key="1">
    <citation type="submission" date="2017-03" db="EMBL/GenBank/DDBJ databases">
        <title>Phytopthora megakarya and P. palmivora, two closely related causual agents of cacao black pod achieved similar genome size and gene model numbers by different mechanisms.</title>
        <authorList>
            <person name="Ali S."/>
            <person name="Shao J."/>
            <person name="Larry D.J."/>
            <person name="Kronmiller B."/>
            <person name="Shen D."/>
            <person name="Strem M.D."/>
            <person name="Melnick R.L."/>
            <person name="Guiltinan M.J."/>
            <person name="Tyler B.M."/>
            <person name="Meinhardt L.W."/>
            <person name="Bailey B.A."/>
        </authorList>
    </citation>
    <scope>NUCLEOTIDE SEQUENCE [LARGE SCALE GENOMIC DNA]</scope>
    <source>
        <strain evidence="5">zdho120</strain>
    </source>
</reference>